<feature type="region of interest" description="Disordered" evidence="1">
    <location>
        <begin position="1"/>
        <end position="31"/>
    </location>
</feature>
<feature type="compositionally biased region" description="Basic and acidic residues" evidence="1">
    <location>
        <begin position="19"/>
        <end position="31"/>
    </location>
</feature>
<dbReference type="AlphaFoldDB" id="A0A382NCY9"/>
<organism evidence="2">
    <name type="scientific">marine metagenome</name>
    <dbReference type="NCBI Taxonomy" id="408172"/>
    <lineage>
        <taxon>unclassified sequences</taxon>
        <taxon>metagenomes</taxon>
        <taxon>ecological metagenomes</taxon>
    </lineage>
</organism>
<feature type="non-terminal residue" evidence="2">
    <location>
        <position position="1"/>
    </location>
</feature>
<name>A0A382NCY9_9ZZZZ</name>
<sequence length="31" mass="3383">KMKWEDGVKGAGQLTAVKEGPEFPDDHVISL</sequence>
<reference evidence="2" key="1">
    <citation type="submission" date="2018-05" db="EMBL/GenBank/DDBJ databases">
        <authorList>
            <person name="Lanie J.A."/>
            <person name="Ng W.-L."/>
            <person name="Kazmierczak K.M."/>
            <person name="Andrzejewski T.M."/>
            <person name="Davidsen T.M."/>
            <person name="Wayne K.J."/>
            <person name="Tettelin H."/>
            <person name="Glass J.I."/>
            <person name="Rusch D."/>
            <person name="Podicherti R."/>
            <person name="Tsui H.-C.T."/>
            <person name="Winkler M.E."/>
        </authorList>
    </citation>
    <scope>NUCLEOTIDE SEQUENCE</scope>
</reference>
<accession>A0A382NCY9</accession>
<evidence type="ECO:0000256" key="1">
    <source>
        <dbReference type="SAM" id="MobiDB-lite"/>
    </source>
</evidence>
<dbReference type="EMBL" id="UINC01099249">
    <property type="protein sequence ID" value="SVC58368.1"/>
    <property type="molecule type" value="Genomic_DNA"/>
</dbReference>
<proteinExistence type="predicted"/>
<evidence type="ECO:0000313" key="2">
    <source>
        <dbReference type="EMBL" id="SVC58368.1"/>
    </source>
</evidence>
<gene>
    <name evidence="2" type="ORF">METZ01_LOCUS311222</name>
</gene>
<protein>
    <submittedName>
        <fullName evidence="2">Uncharacterized protein</fullName>
    </submittedName>
</protein>